<dbReference type="Gene3D" id="3.10.129.10">
    <property type="entry name" value="Hotdog Thioesterase"/>
    <property type="match status" value="1"/>
</dbReference>
<keyword evidence="1" id="KW-1133">Transmembrane helix</keyword>
<name>A0A2T0WMR3_9BACT</name>
<keyword evidence="3" id="KW-1185">Reference proteome</keyword>
<dbReference type="InterPro" id="IPR027961">
    <property type="entry name" value="DUF4442"/>
</dbReference>
<gene>
    <name evidence="2" type="ORF">CLW00_105118</name>
</gene>
<evidence type="ECO:0000256" key="1">
    <source>
        <dbReference type="SAM" id="Phobius"/>
    </source>
</evidence>
<dbReference type="Proteomes" id="UP000238157">
    <property type="component" value="Unassembled WGS sequence"/>
</dbReference>
<dbReference type="InterPro" id="IPR029069">
    <property type="entry name" value="HotDog_dom_sf"/>
</dbReference>
<dbReference type="AlphaFoldDB" id="A0A2T0WMR3"/>
<keyword evidence="1" id="KW-0472">Membrane</keyword>
<feature type="transmembrane region" description="Helical" evidence="1">
    <location>
        <begin position="30"/>
        <end position="50"/>
    </location>
</feature>
<evidence type="ECO:0000313" key="3">
    <source>
        <dbReference type="Proteomes" id="UP000238157"/>
    </source>
</evidence>
<proteinExistence type="predicted"/>
<sequence length="170" mass="19860">MLIDSTGMKADIHLLKSTMDSKRFKKYKRLIKLMNIYPPYFFSGIKVIDYNDDFTFFKVRLKLTWYNKNLVGTAFGGSLYAMCDPFFMFILLINLGEQYIVWDKAASIDFQRPGKGTVYAEFSIPEEKIKIVKEEVDELGKKVFTFPCEIKDKEGKVIAKLSKDVYVRRK</sequence>
<dbReference type="Pfam" id="PF14539">
    <property type="entry name" value="DUF4442"/>
    <property type="match status" value="1"/>
</dbReference>
<evidence type="ECO:0000313" key="2">
    <source>
        <dbReference type="EMBL" id="PRY87998.1"/>
    </source>
</evidence>
<dbReference type="EMBL" id="PVTR01000005">
    <property type="protein sequence ID" value="PRY87998.1"/>
    <property type="molecule type" value="Genomic_DNA"/>
</dbReference>
<keyword evidence="1" id="KW-0812">Transmembrane</keyword>
<protein>
    <submittedName>
        <fullName evidence="2">Acyl-coenzyme A thioesterase PaaI-like protein</fullName>
    </submittedName>
</protein>
<accession>A0A2T0WMR3</accession>
<organism evidence="2 3">
    <name type="scientific">Mongoliibacter ruber</name>
    <dbReference type="NCBI Taxonomy" id="1750599"/>
    <lineage>
        <taxon>Bacteria</taxon>
        <taxon>Pseudomonadati</taxon>
        <taxon>Bacteroidota</taxon>
        <taxon>Cytophagia</taxon>
        <taxon>Cytophagales</taxon>
        <taxon>Cyclobacteriaceae</taxon>
        <taxon>Mongoliibacter</taxon>
    </lineage>
</organism>
<dbReference type="SUPFAM" id="SSF54637">
    <property type="entry name" value="Thioesterase/thiol ester dehydrase-isomerase"/>
    <property type="match status" value="1"/>
</dbReference>
<comment type="caution">
    <text evidence="2">The sequence shown here is derived from an EMBL/GenBank/DDBJ whole genome shotgun (WGS) entry which is preliminary data.</text>
</comment>
<feature type="transmembrane region" description="Helical" evidence="1">
    <location>
        <begin position="70"/>
        <end position="95"/>
    </location>
</feature>
<reference evidence="2 3" key="1">
    <citation type="submission" date="2018-03" db="EMBL/GenBank/DDBJ databases">
        <title>Genomic Encyclopedia of Archaeal and Bacterial Type Strains, Phase II (KMG-II): from individual species to whole genera.</title>
        <authorList>
            <person name="Goeker M."/>
        </authorList>
    </citation>
    <scope>NUCLEOTIDE SEQUENCE [LARGE SCALE GENOMIC DNA]</scope>
    <source>
        <strain evidence="2 3">DSM 27929</strain>
    </source>
</reference>